<gene>
    <name evidence="2" type="ORF">JCM15548_1689</name>
</gene>
<accession>A0A0E9LTW8</accession>
<dbReference type="Proteomes" id="UP000032900">
    <property type="component" value="Unassembled WGS sequence"/>
</dbReference>
<dbReference type="AlphaFoldDB" id="A0A0E9LTW8"/>
<dbReference type="STRING" id="1236989.JCM15548_1689"/>
<dbReference type="EMBL" id="BAZW01000003">
    <property type="protein sequence ID" value="GAO28576.1"/>
    <property type="molecule type" value="Genomic_DNA"/>
</dbReference>
<keyword evidence="3" id="KW-1185">Reference proteome</keyword>
<proteinExistence type="predicted"/>
<name>A0A0E9LTW8_9BACT</name>
<evidence type="ECO:0000313" key="3">
    <source>
        <dbReference type="Proteomes" id="UP000032900"/>
    </source>
</evidence>
<evidence type="ECO:0000256" key="1">
    <source>
        <dbReference type="SAM" id="SignalP"/>
    </source>
</evidence>
<keyword evidence="1" id="KW-0732">Signal</keyword>
<protein>
    <submittedName>
        <fullName evidence="2">Uncharacterized protein</fullName>
    </submittedName>
</protein>
<feature type="signal peptide" evidence="1">
    <location>
        <begin position="1"/>
        <end position="18"/>
    </location>
</feature>
<reference evidence="2 3" key="1">
    <citation type="journal article" date="2015" name="Microbes Environ.">
        <title>Distribution and evolution of nitrogen fixation genes in the phylum bacteroidetes.</title>
        <authorList>
            <person name="Inoue J."/>
            <person name="Oshima K."/>
            <person name="Suda W."/>
            <person name="Sakamoto M."/>
            <person name="Iino T."/>
            <person name="Noda S."/>
            <person name="Hongoh Y."/>
            <person name="Hattori M."/>
            <person name="Ohkuma M."/>
        </authorList>
    </citation>
    <scope>NUCLEOTIDE SEQUENCE [LARGE SCALE GENOMIC DNA]</scope>
    <source>
        <strain evidence="2">JCM 15548</strain>
    </source>
</reference>
<sequence>MFLRCLFLFLFGALLLGAQPFFEDTGGHSSVLLPVGDVVRLNTADNSLKLGYYF</sequence>
<feature type="chain" id="PRO_5002428302" evidence="1">
    <location>
        <begin position="19"/>
        <end position="54"/>
    </location>
</feature>
<evidence type="ECO:0000313" key="2">
    <source>
        <dbReference type="EMBL" id="GAO28576.1"/>
    </source>
</evidence>
<comment type="caution">
    <text evidence="2">The sequence shown here is derived from an EMBL/GenBank/DDBJ whole genome shotgun (WGS) entry which is preliminary data.</text>
</comment>
<organism evidence="2 3">
    <name type="scientific">Geofilum rubicundum JCM 15548</name>
    <dbReference type="NCBI Taxonomy" id="1236989"/>
    <lineage>
        <taxon>Bacteria</taxon>
        <taxon>Pseudomonadati</taxon>
        <taxon>Bacteroidota</taxon>
        <taxon>Bacteroidia</taxon>
        <taxon>Marinilabiliales</taxon>
        <taxon>Marinilabiliaceae</taxon>
        <taxon>Geofilum</taxon>
    </lineage>
</organism>